<dbReference type="InterPro" id="IPR001851">
    <property type="entry name" value="ABC_transp_permease"/>
</dbReference>
<evidence type="ECO:0000313" key="7">
    <source>
        <dbReference type="EMBL" id="PKR53845.1"/>
    </source>
</evidence>
<feature type="transmembrane region" description="Helical" evidence="6">
    <location>
        <begin position="228"/>
        <end position="254"/>
    </location>
</feature>
<accession>A0A2N3KTG5</accession>
<dbReference type="PANTHER" id="PTHR32196:SF63">
    <property type="entry name" value="INNER MEMBRANE ABC TRANSPORTER PERMEASE PROTEIN YJFF"/>
    <property type="match status" value="1"/>
</dbReference>
<gene>
    <name evidence="7" type="ORF">COO20_12620</name>
</gene>
<comment type="subcellular location">
    <subcellularLocation>
        <location evidence="1">Cell membrane</location>
        <topology evidence="1">Multi-pass membrane protein</topology>
    </subcellularLocation>
</comment>
<protein>
    <submittedName>
        <fullName evidence="7">Sugar ABC transporter permease</fullName>
    </submittedName>
</protein>
<name>A0A2N3KTG5_9PROT</name>
<feature type="transmembrane region" description="Helical" evidence="6">
    <location>
        <begin position="62"/>
        <end position="84"/>
    </location>
</feature>
<feature type="transmembrane region" description="Helical" evidence="6">
    <location>
        <begin position="275"/>
        <end position="294"/>
    </location>
</feature>
<evidence type="ECO:0000256" key="6">
    <source>
        <dbReference type="SAM" id="Phobius"/>
    </source>
</evidence>
<keyword evidence="3 6" id="KW-0812">Transmembrane</keyword>
<feature type="transmembrane region" description="Helical" evidence="6">
    <location>
        <begin position="130"/>
        <end position="146"/>
    </location>
</feature>
<dbReference type="GO" id="GO:0022857">
    <property type="term" value="F:transmembrane transporter activity"/>
    <property type="evidence" value="ECO:0007669"/>
    <property type="project" value="InterPro"/>
</dbReference>
<dbReference type="Proteomes" id="UP000233597">
    <property type="component" value="Unassembled WGS sequence"/>
</dbReference>
<keyword evidence="4 6" id="KW-1133">Transmembrane helix</keyword>
<organism evidence="7 8">
    <name type="scientific">Thalassospira marina</name>
    <dbReference type="NCBI Taxonomy" id="2048283"/>
    <lineage>
        <taxon>Bacteria</taxon>
        <taxon>Pseudomonadati</taxon>
        <taxon>Pseudomonadota</taxon>
        <taxon>Alphaproteobacteria</taxon>
        <taxon>Rhodospirillales</taxon>
        <taxon>Thalassospiraceae</taxon>
        <taxon>Thalassospira</taxon>
    </lineage>
</organism>
<dbReference type="GO" id="GO:0005886">
    <property type="term" value="C:plasma membrane"/>
    <property type="evidence" value="ECO:0007669"/>
    <property type="project" value="UniProtKB-SubCell"/>
</dbReference>
<evidence type="ECO:0000256" key="1">
    <source>
        <dbReference type="ARBA" id="ARBA00004651"/>
    </source>
</evidence>
<proteinExistence type="predicted"/>
<evidence type="ECO:0000256" key="4">
    <source>
        <dbReference type="ARBA" id="ARBA00022989"/>
    </source>
</evidence>
<dbReference type="PANTHER" id="PTHR32196">
    <property type="entry name" value="ABC TRANSPORTER PERMEASE PROTEIN YPHD-RELATED-RELATED"/>
    <property type="match status" value="1"/>
</dbReference>
<keyword evidence="2" id="KW-1003">Cell membrane</keyword>
<dbReference type="CDD" id="cd06579">
    <property type="entry name" value="TM_PBP1_transp_AraH_like"/>
    <property type="match status" value="1"/>
</dbReference>
<feature type="transmembrane region" description="Helical" evidence="6">
    <location>
        <begin position="358"/>
        <end position="377"/>
    </location>
</feature>
<keyword evidence="5 6" id="KW-0472">Membrane</keyword>
<sequence length="392" mass="40451">MTARYPNRLKNTTPPKKPLSILRLVRATWPRPGGKRNCVMNAINHSAAAPNMGRKDPLARRLLKLIGAENLSLMIALAIMVALICSQTEFFFSARNILNIGQNMAVMGLIAVGMTLVIVSAGLDISVGSIAGCASVVCALMVSQAGTVLGGVAFGIGIGAILGLVNATIINYLRVNPVVATLATFSAFRGVAFLIAPGGRPVGALDPNLAWLGSGRILQIGSFPGLPVAFIILIIAAIAGHFIMTSTVFGRSIYSMGGNPAAARLAGIKLTRMRFIIYAISGALSGLAGVIVTARTSSGQPASGTQGLELEAITAVFLGGALLAGGKGTIMGTMLAVLLLATLSNGMNLLGIPTFYQLVAKGLLLVIAVAIGQWRLARAERRQARLAATGGN</sequence>
<reference evidence="7 8" key="1">
    <citation type="submission" date="2017-09" db="EMBL/GenBank/DDBJ databases">
        <title>Biodiversity and function of Thalassospira species in the particle-attached aromatic-hydrocarbon-degrading consortia from the surface seawater of the South China Sea.</title>
        <authorList>
            <person name="Dong C."/>
            <person name="Liu R."/>
            <person name="Shao Z."/>
        </authorList>
    </citation>
    <scope>NUCLEOTIDE SEQUENCE [LARGE SCALE GENOMIC DNA]</scope>
    <source>
        <strain evidence="7 8">CSC1P2</strain>
    </source>
</reference>
<evidence type="ECO:0000256" key="2">
    <source>
        <dbReference type="ARBA" id="ARBA00022475"/>
    </source>
</evidence>
<comment type="caution">
    <text evidence="7">The sequence shown here is derived from an EMBL/GenBank/DDBJ whole genome shotgun (WGS) entry which is preliminary data.</text>
</comment>
<dbReference type="Pfam" id="PF02653">
    <property type="entry name" value="BPD_transp_2"/>
    <property type="match status" value="1"/>
</dbReference>
<feature type="transmembrane region" description="Helical" evidence="6">
    <location>
        <begin position="178"/>
        <end position="196"/>
    </location>
</feature>
<evidence type="ECO:0000256" key="5">
    <source>
        <dbReference type="ARBA" id="ARBA00023136"/>
    </source>
</evidence>
<feature type="transmembrane region" description="Helical" evidence="6">
    <location>
        <begin position="306"/>
        <end position="325"/>
    </location>
</feature>
<feature type="transmembrane region" description="Helical" evidence="6">
    <location>
        <begin position="104"/>
        <end position="123"/>
    </location>
</feature>
<dbReference type="EMBL" id="NWTK01000007">
    <property type="protein sequence ID" value="PKR53845.1"/>
    <property type="molecule type" value="Genomic_DNA"/>
</dbReference>
<feature type="transmembrane region" description="Helical" evidence="6">
    <location>
        <begin position="152"/>
        <end position="173"/>
    </location>
</feature>
<evidence type="ECO:0000256" key="3">
    <source>
        <dbReference type="ARBA" id="ARBA00022692"/>
    </source>
</evidence>
<dbReference type="OrthoDB" id="7157592at2"/>
<dbReference type="AlphaFoldDB" id="A0A2N3KTG5"/>
<evidence type="ECO:0000313" key="8">
    <source>
        <dbReference type="Proteomes" id="UP000233597"/>
    </source>
</evidence>